<dbReference type="PANTHER" id="PTHR43065">
    <property type="entry name" value="SENSOR HISTIDINE KINASE"/>
    <property type="match status" value="1"/>
</dbReference>
<proteinExistence type="predicted"/>
<dbReference type="InterPro" id="IPR035965">
    <property type="entry name" value="PAS-like_dom_sf"/>
</dbReference>
<keyword evidence="10" id="KW-0812">Transmembrane</keyword>
<dbReference type="PROSITE" id="PS50112">
    <property type="entry name" value="PAS"/>
    <property type="match status" value="1"/>
</dbReference>
<dbReference type="Gene3D" id="3.30.450.20">
    <property type="entry name" value="PAS domain"/>
    <property type="match status" value="2"/>
</dbReference>
<dbReference type="InterPro" id="IPR004358">
    <property type="entry name" value="Sig_transdc_His_kin-like_C"/>
</dbReference>
<dbReference type="EC" id="2.7.13.3" evidence="2"/>
<feature type="domain" description="Histidine kinase" evidence="11">
    <location>
        <begin position="638"/>
        <end position="853"/>
    </location>
</feature>
<dbReference type="PROSITE" id="PS50109">
    <property type="entry name" value="HIS_KIN"/>
    <property type="match status" value="1"/>
</dbReference>
<feature type="domain" description="PAC" evidence="13">
    <location>
        <begin position="464"/>
        <end position="514"/>
    </location>
</feature>
<keyword evidence="10" id="KW-1133">Transmembrane helix</keyword>
<dbReference type="InterPro" id="IPR003661">
    <property type="entry name" value="HisK_dim/P_dom"/>
</dbReference>
<evidence type="ECO:0000313" key="15">
    <source>
        <dbReference type="Proteomes" id="UP001432180"/>
    </source>
</evidence>
<dbReference type="SMART" id="SM00091">
    <property type="entry name" value="PAS"/>
    <property type="match status" value="2"/>
</dbReference>
<keyword evidence="4 14" id="KW-0808">Transferase</keyword>
<organism evidence="14 15">
    <name type="scientific">Thiorhodovibrio winogradskyi</name>
    <dbReference type="NCBI Taxonomy" id="77007"/>
    <lineage>
        <taxon>Bacteria</taxon>
        <taxon>Pseudomonadati</taxon>
        <taxon>Pseudomonadota</taxon>
        <taxon>Gammaproteobacteria</taxon>
        <taxon>Chromatiales</taxon>
        <taxon>Chromatiaceae</taxon>
        <taxon>Thiorhodovibrio</taxon>
    </lineage>
</organism>
<evidence type="ECO:0000256" key="6">
    <source>
        <dbReference type="ARBA" id="ARBA00022777"/>
    </source>
</evidence>
<dbReference type="InterPro" id="IPR036097">
    <property type="entry name" value="HisK_dim/P_sf"/>
</dbReference>
<dbReference type="InterPro" id="IPR005467">
    <property type="entry name" value="His_kinase_dom"/>
</dbReference>
<dbReference type="InterPro" id="IPR000700">
    <property type="entry name" value="PAS-assoc_C"/>
</dbReference>
<dbReference type="GO" id="GO:0004673">
    <property type="term" value="F:protein histidine kinase activity"/>
    <property type="evidence" value="ECO:0007669"/>
    <property type="project" value="UniProtKB-EC"/>
</dbReference>
<dbReference type="SUPFAM" id="SSF47384">
    <property type="entry name" value="Homodimeric domain of signal transducing histidine kinase"/>
    <property type="match status" value="1"/>
</dbReference>
<keyword evidence="3" id="KW-0597">Phosphoprotein</keyword>
<evidence type="ECO:0000259" key="13">
    <source>
        <dbReference type="PROSITE" id="PS50113"/>
    </source>
</evidence>
<dbReference type="PANTHER" id="PTHR43065:SF10">
    <property type="entry name" value="PEROXIDE STRESS-ACTIVATED HISTIDINE KINASE MAK3"/>
    <property type="match status" value="1"/>
</dbReference>
<dbReference type="CDD" id="cd00130">
    <property type="entry name" value="PAS"/>
    <property type="match status" value="2"/>
</dbReference>
<gene>
    <name evidence="14" type="primary">fixL</name>
    <name evidence="14" type="ORF">Thiowin_02204</name>
</gene>
<dbReference type="Proteomes" id="UP001432180">
    <property type="component" value="Chromosome"/>
</dbReference>
<accession>A0ABZ0S988</accession>
<dbReference type="InterPro" id="IPR036890">
    <property type="entry name" value="HATPase_C_sf"/>
</dbReference>
<name>A0ABZ0S988_9GAMM</name>
<evidence type="ECO:0000259" key="12">
    <source>
        <dbReference type="PROSITE" id="PS50112"/>
    </source>
</evidence>
<dbReference type="InterPro" id="IPR000014">
    <property type="entry name" value="PAS"/>
</dbReference>
<dbReference type="Pfam" id="PF00512">
    <property type="entry name" value="HisKA"/>
    <property type="match status" value="1"/>
</dbReference>
<dbReference type="Gene3D" id="1.10.287.130">
    <property type="match status" value="1"/>
</dbReference>
<evidence type="ECO:0000256" key="7">
    <source>
        <dbReference type="ARBA" id="ARBA00022840"/>
    </source>
</evidence>
<dbReference type="Pfam" id="PF13426">
    <property type="entry name" value="PAS_9"/>
    <property type="match status" value="1"/>
</dbReference>
<comment type="catalytic activity">
    <reaction evidence="1">
        <text>ATP + protein L-histidine = ADP + protein N-phospho-L-histidine.</text>
        <dbReference type="EC" id="2.7.13.3"/>
    </reaction>
</comment>
<dbReference type="SMART" id="SM00388">
    <property type="entry name" value="HisKA"/>
    <property type="match status" value="1"/>
</dbReference>
<evidence type="ECO:0000256" key="9">
    <source>
        <dbReference type="SAM" id="MobiDB-lite"/>
    </source>
</evidence>
<evidence type="ECO:0000256" key="8">
    <source>
        <dbReference type="ARBA" id="ARBA00023012"/>
    </source>
</evidence>
<keyword evidence="5" id="KW-0547">Nucleotide-binding</keyword>
<protein>
    <recommendedName>
        <fullName evidence="2">histidine kinase</fullName>
        <ecNumber evidence="2">2.7.13.3</ecNumber>
    </recommendedName>
</protein>
<keyword evidence="15" id="KW-1185">Reference proteome</keyword>
<dbReference type="NCBIfam" id="TIGR00229">
    <property type="entry name" value="sensory_box"/>
    <property type="match status" value="1"/>
</dbReference>
<dbReference type="Pfam" id="PF02518">
    <property type="entry name" value="HATPase_c"/>
    <property type="match status" value="1"/>
</dbReference>
<dbReference type="PRINTS" id="PR00344">
    <property type="entry name" value="BCTRLSENSOR"/>
</dbReference>
<dbReference type="EMBL" id="CP121472">
    <property type="protein sequence ID" value="WPL17208.1"/>
    <property type="molecule type" value="Genomic_DNA"/>
</dbReference>
<reference evidence="14 15" key="1">
    <citation type="journal article" date="2023" name="Microorganisms">
        <title>Thiorhodovibrio frisius and Trv. litoralis spp. nov., Two Novel Members from a Clade of Fastidious Purple Sulfur Bacteria That Exhibit Unique Red-Shifted Light-Harvesting Capabilities.</title>
        <authorList>
            <person name="Methner A."/>
            <person name="Kuzyk S.B."/>
            <person name="Petersen J."/>
            <person name="Bauer S."/>
            <person name="Brinkmann H."/>
            <person name="Sichau K."/>
            <person name="Wanner G."/>
            <person name="Wolf J."/>
            <person name="Neumann-Schaal M."/>
            <person name="Henke P."/>
            <person name="Tank M."/>
            <person name="Sproer C."/>
            <person name="Bunk B."/>
            <person name="Overmann J."/>
        </authorList>
    </citation>
    <scope>NUCLEOTIDE SEQUENCE [LARGE SCALE GENOMIC DNA]</scope>
    <source>
        <strain evidence="14 15">DSM 6702</strain>
    </source>
</reference>
<evidence type="ECO:0000256" key="2">
    <source>
        <dbReference type="ARBA" id="ARBA00012438"/>
    </source>
</evidence>
<dbReference type="InterPro" id="IPR003594">
    <property type="entry name" value="HATPase_dom"/>
</dbReference>
<dbReference type="SUPFAM" id="SSF55874">
    <property type="entry name" value="ATPase domain of HSP90 chaperone/DNA topoisomerase II/histidine kinase"/>
    <property type="match status" value="1"/>
</dbReference>
<feature type="transmembrane region" description="Helical" evidence="10">
    <location>
        <begin position="303"/>
        <end position="321"/>
    </location>
</feature>
<evidence type="ECO:0000313" key="14">
    <source>
        <dbReference type="EMBL" id="WPL17208.1"/>
    </source>
</evidence>
<evidence type="ECO:0000256" key="1">
    <source>
        <dbReference type="ARBA" id="ARBA00000085"/>
    </source>
</evidence>
<evidence type="ECO:0000256" key="10">
    <source>
        <dbReference type="SAM" id="Phobius"/>
    </source>
</evidence>
<keyword evidence="10" id="KW-0472">Membrane</keyword>
<keyword evidence="7" id="KW-0067">ATP-binding</keyword>
<feature type="region of interest" description="Disordered" evidence="9">
    <location>
        <begin position="862"/>
        <end position="885"/>
    </location>
</feature>
<evidence type="ECO:0000256" key="5">
    <source>
        <dbReference type="ARBA" id="ARBA00022741"/>
    </source>
</evidence>
<dbReference type="Gene3D" id="3.30.565.10">
    <property type="entry name" value="Histidine kinase-like ATPase, C-terminal domain"/>
    <property type="match status" value="1"/>
</dbReference>
<keyword evidence="8" id="KW-0902">Two-component regulatory system</keyword>
<dbReference type="PROSITE" id="PS50113">
    <property type="entry name" value="PAC"/>
    <property type="match status" value="1"/>
</dbReference>
<evidence type="ECO:0000256" key="3">
    <source>
        <dbReference type="ARBA" id="ARBA00022553"/>
    </source>
</evidence>
<evidence type="ECO:0000259" key="11">
    <source>
        <dbReference type="PROSITE" id="PS50109"/>
    </source>
</evidence>
<sequence>MKFRLTKLKHWVFRILRRLPMPVIAILIGLAAGFAVWGVLDQIQSRAVKKIFGEELQARLDLGSRESLLRFNQYLTNYAATTRLLANHRRLAQYLEPLFWFPEQEVDPILYEGFRPQWLPDFFGRNALLAPSHVALVDTRGQLREIYQAGSDPLPAELLKDTQQWLGDDEEVRPLLIRLDNQPYLLVSDRVEDNGGYNMGRLMVLVPINADFLAASNGAVPSDRSVVALIDPDAQRILASDEPWQLVPGTLVEDWTSNYLVTRQPLPAYAGSNWNMLFATFVPQRSIKRMSRHTVYFERRQRLVAALVFIGVFTLVIYLVSARLNKVLVRMSSFSQRALGIEHPAFSRGGNQLLLLEEWIQQFTQLVLHAREEMRRKHESEMRATEALKAAIMEASLDAIVTLNRDGRMIDYNPTAEQMLGFEPVQALGEPFAERFIAADVVERFQDMLSESAGHRLGEHQTHVRGELHAQRSDGLIFPIELSIVPIDLDEQRFYTLYIHDITKRKQAEREIKSLARFASESPNPILRVNEQGLIVYANAASEPLLAYWETTPQGQLPPLWRETLAEAVHEGQPREREADFGSHIFSLLFVPIQDLGYVNVYARDITAVRRAEQESRQHQAELVHVCRLSTMGEVATGMAHELNQPLAAIVNYAKGASRRLQGGIGETDALVAAMSQISSQAERAGEIIRRLRALVGKQPPIRSRADLNHLVREVCGFVEFETERLAVSIELDLAEGEIPVDVDLVQIEQVLLNLVRNALDALSEQPSETRRLAIATRVSDSTAWVSVADNGPGIPSSRMARLFDPFFTTKETGMGMGLPISQTILDNHEGRIWAESSPGQGACFFISLPVWDARETGTGEALSIPAPADQGPADRGPIREQASG</sequence>
<keyword evidence="6" id="KW-0418">Kinase</keyword>
<feature type="transmembrane region" description="Helical" evidence="10">
    <location>
        <begin position="21"/>
        <end position="40"/>
    </location>
</feature>
<evidence type="ECO:0000256" key="4">
    <source>
        <dbReference type="ARBA" id="ARBA00022679"/>
    </source>
</evidence>
<feature type="domain" description="PAS" evidence="12">
    <location>
        <begin position="385"/>
        <end position="456"/>
    </location>
</feature>
<dbReference type="SUPFAM" id="SSF55785">
    <property type="entry name" value="PYP-like sensor domain (PAS domain)"/>
    <property type="match status" value="2"/>
</dbReference>
<dbReference type="CDD" id="cd00082">
    <property type="entry name" value="HisKA"/>
    <property type="match status" value="1"/>
</dbReference>
<dbReference type="SMART" id="SM00387">
    <property type="entry name" value="HATPase_c"/>
    <property type="match status" value="1"/>
</dbReference>